<feature type="region of interest" description="Disordered" evidence="10">
    <location>
        <begin position="242"/>
        <end position="262"/>
    </location>
</feature>
<evidence type="ECO:0000256" key="4">
    <source>
        <dbReference type="ARBA" id="ARBA00017497"/>
    </source>
</evidence>
<keyword evidence="5 8" id="KW-0489">Methyltransferase</keyword>
<dbReference type="Proteomes" id="UP001270362">
    <property type="component" value="Unassembled WGS sequence"/>
</dbReference>
<evidence type="ECO:0000256" key="1">
    <source>
        <dbReference type="ARBA" id="ARBA00000724"/>
    </source>
</evidence>
<dbReference type="EC" id="2.1.1.233" evidence="3 8"/>
<dbReference type="InterPro" id="IPR029063">
    <property type="entry name" value="SAM-dependent_MTases_sf"/>
</dbReference>
<feature type="compositionally biased region" description="Gly residues" evidence="10">
    <location>
        <begin position="45"/>
        <end position="58"/>
    </location>
</feature>
<sequence>MSAPSIPNLFGTPSRGGGTQGDRGGSSLSGLGLGLGRGRGRTRVRGGGGAGAGAGSSSGFGSTSAQAHDVTIQGTDTDAAVSRLSAVEVGYLEDPFARLFVQGPAGRRLPIINRGTYTRTTAINQIVDRFLAQTANSGGADDDSIPQTRQIVSLGAGTDTRSLRLFSSSTPHSRIAYHEIDFPAITERKQRIVRASPQLRSILSDPVSVPAEEGTETTWRSQARNNCELFCHGLDLRALAQQPDGQDSTTATASSSSSPGVTLKGLRTDVPTLLISECCLCYLDPADASAVIRWFESRIPDLGVVIYEPVKPDDPFGRMMVSNLAARRIHMPTLDVYRLPADQERRLAEAGFGQVRHMTIDKIWGRWVPHEEKARLDRLEGLDEVEEWGLLAGHYIVAWAWRSDKFQLPDGS</sequence>
<reference evidence="11" key="2">
    <citation type="submission" date="2023-06" db="EMBL/GenBank/DDBJ databases">
        <authorList>
            <consortium name="Lawrence Berkeley National Laboratory"/>
            <person name="Haridas S."/>
            <person name="Hensen N."/>
            <person name="Bonometti L."/>
            <person name="Westerberg I."/>
            <person name="Brannstrom I.O."/>
            <person name="Guillou S."/>
            <person name="Cros-Aarteil S."/>
            <person name="Calhoun S."/>
            <person name="Kuo A."/>
            <person name="Mondo S."/>
            <person name="Pangilinan J."/>
            <person name="Riley R."/>
            <person name="Labutti K."/>
            <person name="Andreopoulos B."/>
            <person name="Lipzen A."/>
            <person name="Chen C."/>
            <person name="Yanf M."/>
            <person name="Daum C."/>
            <person name="Ng V."/>
            <person name="Clum A."/>
            <person name="Steindorff A."/>
            <person name="Ohm R."/>
            <person name="Martin F."/>
            <person name="Silar P."/>
            <person name="Natvig D."/>
            <person name="Lalanne C."/>
            <person name="Gautier V."/>
            <person name="Ament-Velasquez S.L."/>
            <person name="Kruys A."/>
            <person name="Hutchinson M.I."/>
            <person name="Powell A.J."/>
            <person name="Barry K."/>
            <person name="Miller A.N."/>
            <person name="Grigoriev I.V."/>
            <person name="Debuchy R."/>
            <person name="Gladieux P."/>
            <person name="Thoren M.H."/>
            <person name="Johannesson H."/>
        </authorList>
    </citation>
    <scope>NUCLEOTIDE SEQUENCE</scope>
    <source>
        <strain evidence="11">CBS 314.62</strain>
    </source>
</reference>
<gene>
    <name evidence="11" type="ORF">B0T22DRAFT_376711</name>
</gene>
<dbReference type="Pfam" id="PF04072">
    <property type="entry name" value="LCM"/>
    <property type="match status" value="1"/>
</dbReference>
<accession>A0AAE0X991</accession>
<dbReference type="GO" id="GO:0032259">
    <property type="term" value="P:methylation"/>
    <property type="evidence" value="ECO:0007669"/>
    <property type="project" value="UniProtKB-KW"/>
</dbReference>
<dbReference type="SUPFAM" id="SSF53335">
    <property type="entry name" value="S-adenosyl-L-methionine-dependent methyltransferases"/>
    <property type="match status" value="1"/>
</dbReference>
<evidence type="ECO:0000256" key="6">
    <source>
        <dbReference type="ARBA" id="ARBA00022679"/>
    </source>
</evidence>
<dbReference type="InterPro" id="IPR007213">
    <property type="entry name" value="Ppm1/Ppm2/Tcmp"/>
</dbReference>
<evidence type="ECO:0000256" key="3">
    <source>
        <dbReference type="ARBA" id="ARBA00012834"/>
    </source>
</evidence>
<evidence type="ECO:0000256" key="8">
    <source>
        <dbReference type="PIRNR" id="PIRNR016305"/>
    </source>
</evidence>
<feature type="compositionally biased region" description="Gly residues" evidence="10">
    <location>
        <begin position="14"/>
        <end position="24"/>
    </location>
</feature>
<feature type="binding site" evidence="9">
    <location>
        <position position="119"/>
    </location>
    <ligand>
        <name>S-adenosyl-L-methionine</name>
        <dbReference type="ChEBI" id="CHEBI:59789"/>
    </ligand>
</feature>
<protein>
    <recommendedName>
        <fullName evidence="4 8">Leucine carboxyl methyltransferase 1</fullName>
        <ecNumber evidence="3 8">2.1.1.233</ecNumber>
    </recommendedName>
</protein>
<feature type="binding site" evidence="9">
    <location>
        <position position="277"/>
    </location>
    <ligand>
        <name>S-adenosyl-L-methionine</name>
        <dbReference type="ChEBI" id="CHEBI:59789"/>
    </ligand>
</feature>
<feature type="binding site" evidence="9">
    <location>
        <position position="155"/>
    </location>
    <ligand>
        <name>S-adenosyl-L-methionine</name>
        <dbReference type="ChEBI" id="CHEBI:59789"/>
    </ligand>
</feature>
<dbReference type="PANTHER" id="PTHR13600">
    <property type="entry name" value="LEUCINE CARBOXYL METHYLTRANSFERASE"/>
    <property type="match status" value="1"/>
</dbReference>
<feature type="region of interest" description="Disordered" evidence="10">
    <location>
        <begin position="1"/>
        <end position="66"/>
    </location>
</feature>
<evidence type="ECO:0000256" key="9">
    <source>
        <dbReference type="PIRSR" id="PIRSR016305-1"/>
    </source>
</evidence>
<evidence type="ECO:0000256" key="2">
    <source>
        <dbReference type="ARBA" id="ARBA00010703"/>
    </source>
</evidence>
<organism evidence="11 12">
    <name type="scientific">Podospora appendiculata</name>
    <dbReference type="NCBI Taxonomy" id="314037"/>
    <lineage>
        <taxon>Eukaryota</taxon>
        <taxon>Fungi</taxon>
        <taxon>Dikarya</taxon>
        <taxon>Ascomycota</taxon>
        <taxon>Pezizomycotina</taxon>
        <taxon>Sordariomycetes</taxon>
        <taxon>Sordariomycetidae</taxon>
        <taxon>Sordariales</taxon>
        <taxon>Podosporaceae</taxon>
        <taxon>Podospora</taxon>
    </lineage>
</organism>
<dbReference type="EMBL" id="JAULSO010000002">
    <property type="protein sequence ID" value="KAK3688400.1"/>
    <property type="molecule type" value="Genomic_DNA"/>
</dbReference>
<comment type="function">
    <text evidence="8">Methylates the carboxyl group of the C-terminal leucine residue of protein phosphatase 2A catalytic subunits to form alpha-leucine ester residues.</text>
</comment>
<dbReference type="PIRSF" id="PIRSF016305">
    <property type="entry name" value="LCM_mtfrase"/>
    <property type="match status" value="1"/>
</dbReference>
<reference evidence="11" key="1">
    <citation type="journal article" date="2023" name="Mol. Phylogenet. Evol.">
        <title>Genome-scale phylogeny and comparative genomics of the fungal order Sordariales.</title>
        <authorList>
            <person name="Hensen N."/>
            <person name="Bonometti L."/>
            <person name="Westerberg I."/>
            <person name="Brannstrom I.O."/>
            <person name="Guillou S."/>
            <person name="Cros-Aarteil S."/>
            <person name="Calhoun S."/>
            <person name="Haridas S."/>
            <person name="Kuo A."/>
            <person name="Mondo S."/>
            <person name="Pangilinan J."/>
            <person name="Riley R."/>
            <person name="LaButti K."/>
            <person name="Andreopoulos B."/>
            <person name="Lipzen A."/>
            <person name="Chen C."/>
            <person name="Yan M."/>
            <person name="Daum C."/>
            <person name="Ng V."/>
            <person name="Clum A."/>
            <person name="Steindorff A."/>
            <person name="Ohm R.A."/>
            <person name="Martin F."/>
            <person name="Silar P."/>
            <person name="Natvig D.O."/>
            <person name="Lalanne C."/>
            <person name="Gautier V."/>
            <person name="Ament-Velasquez S.L."/>
            <person name="Kruys A."/>
            <person name="Hutchinson M.I."/>
            <person name="Powell A.J."/>
            <person name="Barry K."/>
            <person name="Miller A.N."/>
            <person name="Grigoriev I.V."/>
            <person name="Debuchy R."/>
            <person name="Gladieux P."/>
            <person name="Hiltunen Thoren M."/>
            <person name="Johannesson H."/>
        </authorList>
    </citation>
    <scope>NUCLEOTIDE SEQUENCE</scope>
    <source>
        <strain evidence="11">CBS 314.62</strain>
    </source>
</reference>
<keyword evidence="6 8" id="KW-0808">Transferase</keyword>
<comment type="catalytic activity">
    <reaction evidence="1 8">
        <text>[phosphatase 2A protein]-C-terminal L-leucine + S-adenosyl-L-methionine = [phosphatase 2A protein]-C-terminal L-leucine methyl ester + S-adenosyl-L-homocysteine</text>
        <dbReference type="Rhea" id="RHEA:48544"/>
        <dbReference type="Rhea" id="RHEA-COMP:12134"/>
        <dbReference type="Rhea" id="RHEA-COMP:12135"/>
        <dbReference type="ChEBI" id="CHEBI:57856"/>
        <dbReference type="ChEBI" id="CHEBI:59789"/>
        <dbReference type="ChEBI" id="CHEBI:90516"/>
        <dbReference type="ChEBI" id="CHEBI:90517"/>
        <dbReference type="EC" id="2.1.1.233"/>
    </reaction>
</comment>
<dbReference type="GO" id="GO:0018423">
    <property type="term" value="F:protein C-terminal leucine carboxyl O-methyltransferase activity"/>
    <property type="evidence" value="ECO:0007669"/>
    <property type="project" value="UniProtKB-EC"/>
</dbReference>
<comment type="similarity">
    <text evidence="2 8">Belongs to the methyltransferase superfamily. LCMT family.</text>
</comment>
<feature type="compositionally biased region" description="Low complexity" evidence="10">
    <location>
        <begin position="248"/>
        <end position="258"/>
    </location>
</feature>
<keyword evidence="12" id="KW-1185">Reference proteome</keyword>
<evidence type="ECO:0000256" key="5">
    <source>
        <dbReference type="ARBA" id="ARBA00022603"/>
    </source>
</evidence>
<evidence type="ECO:0000256" key="7">
    <source>
        <dbReference type="ARBA" id="ARBA00022691"/>
    </source>
</evidence>
<dbReference type="AlphaFoldDB" id="A0AAE0X991"/>
<feature type="binding site" evidence="9">
    <location>
        <begin position="235"/>
        <end position="236"/>
    </location>
    <ligand>
        <name>S-adenosyl-L-methionine</name>
        <dbReference type="ChEBI" id="CHEBI:59789"/>
    </ligand>
</feature>
<name>A0AAE0X991_9PEZI</name>
<proteinExistence type="inferred from homology"/>
<evidence type="ECO:0000313" key="12">
    <source>
        <dbReference type="Proteomes" id="UP001270362"/>
    </source>
</evidence>
<dbReference type="InterPro" id="IPR016651">
    <property type="entry name" value="LCMT1"/>
</dbReference>
<dbReference type="PANTHER" id="PTHR13600:SF21">
    <property type="entry name" value="LEUCINE CARBOXYL METHYLTRANSFERASE 1"/>
    <property type="match status" value="1"/>
</dbReference>
<evidence type="ECO:0000256" key="10">
    <source>
        <dbReference type="SAM" id="MobiDB-lite"/>
    </source>
</evidence>
<keyword evidence="7 8" id="KW-0949">S-adenosyl-L-methionine</keyword>
<dbReference type="Gene3D" id="3.40.50.150">
    <property type="entry name" value="Vaccinia Virus protein VP39"/>
    <property type="match status" value="1"/>
</dbReference>
<comment type="caution">
    <text evidence="11">The sequence shown here is derived from an EMBL/GenBank/DDBJ whole genome shotgun (WGS) entry which is preliminary data.</text>
</comment>
<evidence type="ECO:0000313" key="11">
    <source>
        <dbReference type="EMBL" id="KAK3688400.1"/>
    </source>
</evidence>